<dbReference type="PANTHER" id="PTHR43267:SF1">
    <property type="entry name" value="TRNA THREONYLCARBAMOYLADENOSINE DEHYDRATASE"/>
    <property type="match status" value="1"/>
</dbReference>
<feature type="domain" description="THIF-type NAD/FAD binding fold" evidence="1">
    <location>
        <begin position="307"/>
        <end position="521"/>
    </location>
</feature>
<feature type="domain" description="Prokaryotic E2 family B" evidence="2">
    <location>
        <begin position="11"/>
        <end position="133"/>
    </location>
</feature>
<comment type="caution">
    <text evidence="3">The sequence shown here is derived from an EMBL/GenBank/DDBJ whole genome shotgun (WGS) entry which is preliminary data.</text>
</comment>
<dbReference type="Pfam" id="PF14461">
    <property type="entry name" value="Prok-E2_B"/>
    <property type="match status" value="1"/>
</dbReference>
<dbReference type="PANTHER" id="PTHR43267">
    <property type="entry name" value="TRNA THREONYLCARBAMOYLADENOSINE DEHYDRATASE"/>
    <property type="match status" value="1"/>
</dbReference>
<evidence type="ECO:0000259" key="2">
    <source>
        <dbReference type="Pfam" id="PF14461"/>
    </source>
</evidence>
<dbReference type="InterPro" id="IPR032701">
    <property type="entry name" value="Prok-E2_B_dom"/>
</dbReference>
<organism evidence="3 4">
    <name type="scientific">Roseococcus pinisoli</name>
    <dbReference type="NCBI Taxonomy" id="2835040"/>
    <lineage>
        <taxon>Bacteria</taxon>
        <taxon>Pseudomonadati</taxon>
        <taxon>Pseudomonadota</taxon>
        <taxon>Alphaproteobacteria</taxon>
        <taxon>Acetobacterales</taxon>
        <taxon>Roseomonadaceae</taxon>
        <taxon>Roseococcus</taxon>
    </lineage>
</organism>
<dbReference type="RefSeq" id="WP_213669926.1">
    <property type="nucleotide sequence ID" value="NZ_JAHCDA010000002.1"/>
</dbReference>
<proteinExistence type="predicted"/>
<dbReference type="SUPFAM" id="SSF69572">
    <property type="entry name" value="Activating enzymes of the ubiquitin-like proteins"/>
    <property type="match status" value="1"/>
</dbReference>
<gene>
    <name evidence="3" type="ORF">KHU32_09835</name>
</gene>
<protein>
    <submittedName>
        <fullName evidence="3">ThiF family adenylyltransferase</fullName>
    </submittedName>
</protein>
<accession>A0ABS5QEA7</accession>
<keyword evidence="3" id="KW-0808">Transferase</keyword>
<dbReference type="InterPro" id="IPR035985">
    <property type="entry name" value="Ubiquitin-activating_enz"/>
</dbReference>
<dbReference type="EMBL" id="JAHCDA010000002">
    <property type="protein sequence ID" value="MBS7811237.1"/>
    <property type="molecule type" value="Genomic_DNA"/>
</dbReference>
<reference evidence="3 4" key="1">
    <citation type="submission" date="2021-05" db="EMBL/GenBank/DDBJ databases">
        <title>Roseococcus sp. XZZS9, whole genome shotgun sequencing project.</title>
        <authorList>
            <person name="Zhao G."/>
            <person name="Shen L."/>
        </authorList>
    </citation>
    <scope>NUCLEOTIDE SEQUENCE [LARGE SCALE GENOMIC DNA]</scope>
    <source>
        <strain evidence="3 4">XZZS9</strain>
    </source>
</reference>
<sequence>MTPGEAQRQITEALAQVGFRHLEDRGLVYVGAVAMDTRPIRLEFSIPCLAFSRIPRVRLTHRAEDLPGIWAHIEDEDFLCFAAPGTLILSHHDPGGSVLLALEWVHATLRRILGPDGRRDVAAEFPQHWRSNTPIHVALPPDTPEGMASILMLPRQGAKAMSVLTRGLPSGGHDGGAMGQLSRPVAAHAWIGRTDHELNLGPPGVPQNLRQFLDWVEGIDQGLVERLSAAAARHFFKEDVHLFVLGPNGCIGVQLLLPRLWQQAASTKQFWSSRIVQGAERIEVIRLRGVRMDVEHAVTRNLPGRPSLSARLIVLVGCGSIGSHLARLLIQCGAGFGGGRLVLLDMDTLATGNLGRHWLGAAHIGSGKAAALASELERFAPGVAVQGIGEDAMDRLGLLSRADLLIDATGEEGLSRALNRELVERRPTSPDAIFVWLVGQGAAAQALYVASNAEGRGCLDCCFPFGSRPAVLRENATLDAVPAACGEADFMPYGVAAPAMAAGLAAAMALEWAGGGVQPSFRTLRVDHSATNSVPDTDVMARTDCPTCGAAAP</sequence>
<evidence type="ECO:0000313" key="3">
    <source>
        <dbReference type="EMBL" id="MBS7811237.1"/>
    </source>
</evidence>
<dbReference type="InterPro" id="IPR000594">
    <property type="entry name" value="ThiF_NAD_FAD-bd"/>
</dbReference>
<dbReference type="Proteomes" id="UP000766336">
    <property type="component" value="Unassembled WGS sequence"/>
</dbReference>
<dbReference type="InterPro" id="IPR045886">
    <property type="entry name" value="ThiF/MoeB/HesA"/>
</dbReference>
<dbReference type="GO" id="GO:0016779">
    <property type="term" value="F:nucleotidyltransferase activity"/>
    <property type="evidence" value="ECO:0007669"/>
    <property type="project" value="UniProtKB-KW"/>
</dbReference>
<evidence type="ECO:0000259" key="1">
    <source>
        <dbReference type="Pfam" id="PF00899"/>
    </source>
</evidence>
<dbReference type="Gene3D" id="3.40.50.720">
    <property type="entry name" value="NAD(P)-binding Rossmann-like Domain"/>
    <property type="match status" value="1"/>
</dbReference>
<name>A0ABS5QEA7_9PROT</name>
<keyword evidence="3" id="KW-0548">Nucleotidyltransferase</keyword>
<keyword evidence="4" id="KW-1185">Reference proteome</keyword>
<evidence type="ECO:0000313" key="4">
    <source>
        <dbReference type="Proteomes" id="UP000766336"/>
    </source>
</evidence>
<dbReference type="Pfam" id="PF00899">
    <property type="entry name" value="ThiF"/>
    <property type="match status" value="1"/>
</dbReference>